<dbReference type="EMBL" id="JACHWQ010000001">
    <property type="protein sequence ID" value="MBB2974481.1"/>
    <property type="molecule type" value="Genomic_DNA"/>
</dbReference>
<dbReference type="Proteomes" id="UP000529310">
    <property type="component" value="Unassembled WGS sequence"/>
</dbReference>
<name>A0A7W4V0A1_9MICO</name>
<accession>A0A7W4V0A1</accession>
<reference evidence="1 2" key="1">
    <citation type="submission" date="2020-08" db="EMBL/GenBank/DDBJ databases">
        <title>Sequencing the genomes of 1000 actinobacteria strains.</title>
        <authorList>
            <person name="Klenk H.-P."/>
        </authorList>
    </citation>
    <scope>NUCLEOTIDE SEQUENCE [LARGE SCALE GENOMIC DNA]</scope>
    <source>
        <strain evidence="1 2">DSM 27099</strain>
    </source>
</reference>
<keyword evidence="2" id="KW-1185">Reference proteome</keyword>
<organism evidence="1 2">
    <name type="scientific">Microbacterium endophyticum</name>
    <dbReference type="NCBI Taxonomy" id="1526412"/>
    <lineage>
        <taxon>Bacteria</taxon>
        <taxon>Bacillati</taxon>
        <taxon>Actinomycetota</taxon>
        <taxon>Actinomycetes</taxon>
        <taxon>Micrococcales</taxon>
        <taxon>Microbacteriaceae</taxon>
        <taxon>Microbacterium</taxon>
    </lineage>
</organism>
<dbReference type="AlphaFoldDB" id="A0A7W4V0A1"/>
<comment type="caution">
    <text evidence="1">The sequence shown here is derived from an EMBL/GenBank/DDBJ whole genome shotgun (WGS) entry which is preliminary data.</text>
</comment>
<evidence type="ECO:0000313" key="1">
    <source>
        <dbReference type="EMBL" id="MBB2974481.1"/>
    </source>
</evidence>
<evidence type="ECO:0000313" key="2">
    <source>
        <dbReference type="Proteomes" id="UP000529310"/>
    </source>
</evidence>
<gene>
    <name evidence="1" type="ORF">FHX49_000022</name>
</gene>
<sequence length="54" mass="6454">MRWALIWGIYCGLSTKKGRYRTIEEWMYDEKLNSLLAAFANIRRGLVHHSGRKR</sequence>
<proteinExistence type="predicted"/>
<protein>
    <submittedName>
        <fullName evidence="1">Uncharacterized protein</fullName>
    </submittedName>
</protein>